<feature type="non-terminal residue" evidence="1">
    <location>
        <position position="84"/>
    </location>
</feature>
<name>A0A0F7S5U4_9BASI</name>
<evidence type="ECO:0000313" key="2">
    <source>
        <dbReference type="Proteomes" id="UP000242770"/>
    </source>
</evidence>
<dbReference type="AlphaFoldDB" id="A0A0F7S5U4"/>
<reference evidence="2" key="1">
    <citation type="submission" date="2014-06" db="EMBL/GenBank/DDBJ databases">
        <authorList>
            <person name="Berkman P.J."/>
        </authorList>
    </citation>
    <scope>NUCLEOTIDE SEQUENCE [LARGE SCALE GENOMIC DNA]</scope>
</reference>
<sequence>MSPIPTIPLGGSASHLKVGRVAFGCMGMSWCDPKDQTPDQQAFDAIKTAVDSGSNFLNTGAFYGPQTNPYANLQLLRRFYEAYP</sequence>
<dbReference type="SUPFAM" id="SSF51430">
    <property type="entry name" value="NAD(P)-linked oxidoreductase"/>
    <property type="match status" value="1"/>
</dbReference>
<protein>
    <submittedName>
        <fullName evidence="1">Uncharacterized protein</fullName>
    </submittedName>
</protein>
<keyword evidence="2" id="KW-1185">Reference proteome</keyword>
<dbReference type="Gene3D" id="3.20.20.100">
    <property type="entry name" value="NADP-dependent oxidoreductase domain"/>
    <property type="match status" value="1"/>
</dbReference>
<dbReference type="STRING" id="49012.A0A0F7S5U4"/>
<evidence type="ECO:0000313" key="1">
    <source>
        <dbReference type="EMBL" id="CDW97731.1"/>
    </source>
</evidence>
<organism evidence="1 2">
    <name type="scientific">Sporisorium scitamineum</name>
    <dbReference type="NCBI Taxonomy" id="49012"/>
    <lineage>
        <taxon>Eukaryota</taxon>
        <taxon>Fungi</taxon>
        <taxon>Dikarya</taxon>
        <taxon>Basidiomycota</taxon>
        <taxon>Ustilaginomycotina</taxon>
        <taxon>Ustilaginomycetes</taxon>
        <taxon>Ustilaginales</taxon>
        <taxon>Ustilaginaceae</taxon>
        <taxon>Sporisorium</taxon>
    </lineage>
</organism>
<accession>A0A0F7S5U4</accession>
<dbReference type="InterPro" id="IPR036812">
    <property type="entry name" value="NAD(P)_OxRdtase_dom_sf"/>
</dbReference>
<dbReference type="EMBL" id="CCFA01002200">
    <property type="protein sequence ID" value="CDW97731.1"/>
    <property type="molecule type" value="Genomic_DNA"/>
</dbReference>
<dbReference type="Proteomes" id="UP000242770">
    <property type="component" value="Unassembled WGS sequence"/>
</dbReference>
<gene>
    <name evidence="1" type="primary">SSCI38280.1</name>
</gene>
<proteinExistence type="predicted"/>